<dbReference type="SUPFAM" id="SSF81301">
    <property type="entry name" value="Nucleotidyltransferase"/>
    <property type="match status" value="1"/>
</dbReference>
<reference evidence="2 3" key="1">
    <citation type="journal article" date="2016" name="Environ. Microbiol.">
        <title>Genomic resolution of a cold subsurface aquifer community provides metabolic insights for novel microbes adapted to high CO concentrations.</title>
        <authorList>
            <person name="Probst A.J."/>
            <person name="Castelle C.J."/>
            <person name="Singh A."/>
            <person name="Brown C.T."/>
            <person name="Anantharaman K."/>
            <person name="Sharon I."/>
            <person name="Hug L.A."/>
            <person name="Burstein D."/>
            <person name="Emerson J.B."/>
            <person name="Thomas B.C."/>
            <person name="Banfield J.F."/>
        </authorList>
    </citation>
    <scope>NUCLEOTIDE SEQUENCE [LARGE SCALE GENOMIC DNA]</scope>
    <source>
        <strain evidence="2">CG1_02_37_44</strain>
    </source>
</reference>
<dbReference type="CDD" id="cd05403">
    <property type="entry name" value="NT_KNTase_like"/>
    <property type="match status" value="1"/>
</dbReference>
<dbReference type="Pfam" id="PF18765">
    <property type="entry name" value="Polbeta"/>
    <property type="match status" value="1"/>
</dbReference>
<dbReference type="InterPro" id="IPR041633">
    <property type="entry name" value="Polbeta"/>
</dbReference>
<gene>
    <name evidence="2" type="ORF">AUJ27_01105</name>
</gene>
<dbReference type="EMBL" id="MNUU01000020">
    <property type="protein sequence ID" value="OIO08191.1"/>
    <property type="molecule type" value="Genomic_DNA"/>
</dbReference>
<evidence type="ECO:0000313" key="3">
    <source>
        <dbReference type="Proteomes" id="UP000183192"/>
    </source>
</evidence>
<name>A0A1J4TDA8_9BACT</name>
<feature type="domain" description="Polymerase beta nucleotidyltransferase" evidence="1">
    <location>
        <begin position="9"/>
        <end position="95"/>
    </location>
</feature>
<evidence type="ECO:0000313" key="2">
    <source>
        <dbReference type="EMBL" id="OIO08191.1"/>
    </source>
</evidence>
<dbReference type="PANTHER" id="PTHR43852:SF2">
    <property type="entry name" value="PROTEIN ADENYLYLTRANSFERASE MNTA"/>
    <property type="match status" value="1"/>
</dbReference>
<organism evidence="2 3">
    <name type="scientific">Candidatus Falkowbacteria bacterium CG1_02_37_44</name>
    <dbReference type="NCBI Taxonomy" id="1805146"/>
    <lineage>
        <taxon>Bacteria</taxon>
        <taxon>Candidatus Falkowiibacteriota</taxon>
    </lineage>
</organism>
<dbReference type="InterPro" id="IPR052930">
    <property type="entry name" value="TA_antitoxin_MntA"/>
</dbReference>
<comment type="caution">
    <text evidence="2">The sequence shown here is derived from an EMBL/GenBank/DDBJ whole genome shotgun (WGS) entry which is preliminary data.</text>
</comment>
<dbReference type="Proteomes" id="UP000183192">
    <property type="component" value="Unassembled WGS sequence"/>
</dbReference>
<accession>A0A1J4TDA8</accession>
<dbReference type="Gene3D" id="3.30.460.10">
    <property type="entry name" value="Beta Polymerase, domain 2"/>
    <property type="match status" value="1"/>
</dbReference>
<sequence>MKITVNINRIKEFCGHRDISYLGLFGSQVRGDSRRDSDLDVLIDFKETKSFFELARIQEALEKIFNKKVDLVLKSNIKSSLKPYIFNDLTTIYEKR</sequence>
<dbReference type="PANTHER" id="PTHR43852">
    <property type="entry name" value="NUCLEOTIDYLTRANSFERASE"/>
    <property type="match status" value="1"/>
</dbReference>
<evidence type="ECO:0000259" key="1">
    <source>
        <dbReference type="Pfam" id="PF18765"/>
    </source>
</evidence>
<dbReference type="AlphaFoldDB" id="A0A1J4TDA8"/>
<proteinExistence type="predicted"/>
<dbReference type="InterPro" id="IPR043519">
    <property type="entry name" value="NT_sf"/>
</dbReference>
<protein>
    <recommendedName>
        <fullName evidence="1">Polymerase beta nucleotidyltransferase domain-containing protein</fullName>
    </recommendedName>
</protein>